<dbReference type="EMBL" id="CACRXK020001540">
    <property type="protein sequence ID" value="CAB3989720.1"/>
    <property type="molecule type" value="Genomic_DNA"/>
</dbReference>
<organism evidence="1 2">
    <name type="scientific">Paramuricea clavata</name>
    <name type="common">Red gorgonian</name>
    <name type="synonym">Violescent sea-whip</name>
    <dbReference type="NCBI Taxonomy" id="317549"/>
    <lineage>
        <taxon>Eukaryota</taxon>
        <taxon>Metazoa</taxon>
        <taxon>Cnidaria</taxon>
        <taxon>Anthozoa</taxon>
        <taxon>Octocorallia</taxon>
        <taxon>Malacalcyonacea</taxon>
        <taxon>Plexauridae</taxon>
        <taxon>Paramuricea</taxon>
    </lineage>
</organism>
<dbReference type="InterPro" id="IPR043128">
    <property type="entry name" value="Rev_trsase/Diguanyl_cyclase"/>
</dbReference>
<evidence type="ECO:0000313" key="1">
    <source>
        <dbReference type="EMBL" id="CAB3989720.1"/>
    </source>
</evidence>
<keyword evidence="2" id="KW-1185">Reference proteome</keyword>
<dbReference type="InterPro" id="IPR043502">
    <property type="entry name" value="DNA/RNA_pol_sf"/>
</dbReference>
<protein>
    <submittedName>
        <fullName evidence="1">Uncharacterized protein</fullName>
    </submittedName>
</protein>
<dbReference type="Gene3D" id="3.10.10.10">
    <property type="entry name" value="HIV Type 1 Reverse Transcriptase, subunit A, domain 1"/>
    <property type="match status" value="1"/>
</dbReference>
<sequence length="221" mass="25083">MLYSLDVLGVEDRGEDDQLDVYTEFNETIVRDKEGRYQVNVPWIPGAQLTETNEIQSKKRLRSVTKKLNQDLGLKTEYRNIVAQQVEKGIIERVPGEPTGSRVFYMPHKPVVKSSATTTKVRMVFDASAKPNPLARSVNECMYKGPPLQPLLWDILIRARIAPNLLIGDIQQAFLQVGLKPEDRDAFRFVFELIDGTEEQFRFTRIPFGAEASPFLLGATL</sequence>
<dbReference type="AlphaFoldDB" id="A0A6S7GZ48"/>
<comment type="caution">
    <text evidence="1">The sequence shown here is derived from an EMBL/GenBank/DDBJ whole genome shotgun (WGS) entry which is preliminary data.</text>
</comment>
<name>A0A6S7GZ48_PARCT</name>
<proteinExistence type="predicted"/>
<reference evidence="1" key="1">
    <citation type="submission" date="2020-04" db="EMBL/GenBank/DDBJ databases">
        <authorList>
            <person name="Alioto T."/>
            <person name="Alioto T."/>
            <person name="Gomez Garrido J."/>
        </authorList>
    </citation>
    <scope>NUCLEOTIDE SEQUENCE</scope>
    <source>
        <strain evidence="1">A484AB</strain>
    </source>
</reference>
<dbReference type="Proteomes" id="UP001152795">
    <property type="component" value="Unassembled WGS sequence"/>
</dbReference>
<dbReference type="OrthoDB" id="5920040at2759"/>
<dbReference type="SUPFAM" id="SSF56672">
    <property type="entry name" value="DNA/RNA polymerases"/>
    <property type="match status" value="1"/>
</dbReference>
<gene>
    <name evidence="1" type="ORF">PACLA_8A011588</name>
</gene>
<dbReference type="Gene3D" id="3.30.70.270">
    <property type="match status" value="1"/>
</dbReference>
<dbReference type="PANTHER" id="PTHR47331">
    <property type="entry name" value="PHD-TYPE DOMAIN-CONTAINING PROTEIN"/>
    <property type="match status" value="1"/>
</dbReference>
<evidence type="ECO:0000313" key="2">
    <source>
        <dbReference type="Proteomes" id="UP001152795"/>
    </source>
</evidence>
<accession>A0A6S7GZ48</accession>
<dbReference type="PANTHER" id="PTHR47331:SF1">
    <property type="entry name" value="GAG-LIKE PROTEIN"/>
    <property type="match status" value="1"/>
</dbReference>